<sequence>MSSLQQSAVPPPPYPAPQTISGSLLPLPSAAPSAAQGWIAITIRDPLPPISAPHVSGLGLPPQYISRERKYGEFSRQLPVPARMKAVDIRASLDGGILSLSLALGTPLMEEEINAL</sequence>
<evidence type="ECO:0000313" key="3">
    <source>
        <dbReference type="EMBL" id="KAF9067413.1"/>
    </source>
</evidence>
<protein>
    <recommendedName>
        <fullName evidence="2">SHSP domain-containing protein</fullName>
    </recommendedName>
</protein>
<accession>A0A9P5U715</accession>
<evidence type="ECO:0000256" key="1">
    <source>
        <dbReference type="SAM" id="MobiDB-lite"/>
    </source>
</evidence>
<feature type="domain" description="SHSP" evidence="2">
    <location>
        <begin position="64"/>
        <end position="104"/>
    </location>
</feature>
<dbReference type="AlphaFoldDB" id="A0A9P5U715"/>
<keyword evidence="4" id="KW-1185">Reference proteome</keyword>
<dbReference type="OrthoDB" id="1431247at2759"/>
<comment type="caution">
    <text evidence="3">The sequence shown here is derived from an EMBL/GenBank/DDBJ whole genome shotgun (WGS) entry which is preliminary data.</text>
</comment>
<dbReference type="InterPro" id="IPR002068">
    <property type="entry name" value="A-crystallin/Hsp20_dom"/>
</dbReference>
<dbReference type="InterPro" id="IPR008978">
    <property type="entry name" value="HSP20-like_chaperone"/>
</dbReference>
<dbReference type="SUPFAM" id="SSF49764">
    <property type="entry name" value="HSP20-like chaperones"/>
    <property type="match status" value="1"/>
</dbReference>
<evidence type="ECO:0000313" key="4">
    <source>
        <dbReference type="Proteomes" id="UP000772434"/>
    </source>
</evidence>
<gene>
    <name evidence="3" type="ORF">BDP27DRAFT_1422839</name>
</gene>
<dbReference type="EMBL" id="JADNRY010000073">
    <property type="protein sequence ID" value="KAF9067413.1"/>
    <property type="molecule type" value="Genomic_DNA"/>
</dbReference>
<name>A0A9P5U715_9AGAR</name>
<dbReference type="Proteomes" id="UP000772434">
    <property type="component" value="Unassembled WGS sequence"/>
</dbReference>
<dbReference type="CDD" id="cd06464">
    <property type="entry name" value="ACD_sHsps-like"/>
    <property type="match status" value="1"/>
</dbReference>
<dbReference type="Pfam" id="PF00011">
    <property type="entry name" value="HSP20"/>
    <property type="match status" value="1"/>
</dbReference>
<reference evidence="3" key="1">
    <citation type="submission" date="2020-11" db="EMBL/GenBank/DDBJ databases">
        <authorList>
            <consortium name="DOE Joint Genome Institute"/>
            <person name="Ahrendt S."/>
            <person name="Riley R."/>
            <person name="Andreopoulos W."/>
            <person name="Labutti K."/>
            <person name="Pangilinan J."/>
            <person name="Ruiz-Duenas F.J."/>
            <person name="Barrasa J.M."/>
            <person name="Sanchez-Garcia M."/>
            <person name="Camarero S."/>
            <person name="Miyauchi S."/>
            <person name="Serrano A."/>
            <person name="Linde D."/>
            <person name="Babiker R."/>
            <person name="Drula E."/>
            <person name="Ayuso-Fernandez I."/>
            <person name="Pacheco R."/>
            <person name="Padilla G."/>
            <person name="Ferreira P."/>
            <person name="Barriuso J."/>
            <person name="Kellner H."/>
            <person name="Castanera R."/>
            <person name="Alfaro M."/>
            <person name="Ramirez L."/>
            <person name="Pisabarro A.G."/>
            <person name="Kuo A."/>
            <person name="Tritt A."/>
            <person name="Lipzen A."/>
            <person name="He G."/>
            <person name="Yan M."/>
            <person name="Ng V."/>
            <person name="Cullen D."/>
            <person name="Martin F."/>
            <person name="Rosso M.-N."/>
            <person name="Henrissat B."/>
            <person name="Hibbett D."/>
            <person name="Martinez A.T."/>
            <person name="Grigoriev I.V."/>
        </authorList>
    </citation>
    <scope>NUCLEOTIDE SEQUENCE</scope>
    <source>
        <strain evidence="3">AH 40177</strain>
    </source>
</reference>
<proteinExistence type="predicted"/>
<evidence type="ECO:0000259" key="2">
    <source>
        <dbReference type="Pfam" id="PF00011"/>
    </source>
</evidence>
<dbReference type="Gene3D" id="2.60.40.790">
    <property type="match status" value="1"/>
</dbReference>
<organism evidence="3 4">
    <name type="scientific">Rhodocollybia butyracea</name>
    <dbReference type="NCBI Taxonomy" id="206335"/>
    <lineage>
        <taxon>Eukaryota</taxon>
        <taxon>Fungi</taxon>
        <taxon>Dikarya</taxon>
        <taxon>Basidiomycota</taxon>
        <taxon>Agaricomycotina</taxon>
        <taxon>Agaricomycetes</taxon>
        <taxon>Agaricomycetidae</taxon>
        <taxon>Agaricales</taxon>
        <taxon>Marasmiineae</taxon>
        <taxon>Omphalotaceae</taxon>
        <taxon>Rhodocollybia</taxon>
    </lineage>
</organism>
<feature type="region of interest" description="Disordered" evidence="1">
    <location>
        <begin position="1"/>
        <end position="22"/>
    </location>
</feature>